<proteinExistence type="predicted"/>
<reference evidence="2" key="1">
    <citation type="journal article" date="2021" name="Proc. Natl. Acad. Sci. U.S.A.">
        <title>A Catalog of Tens of Thousands of Viruses from Human Metagenomes Reveals Hidden Associations with Chronic Diseases.</title>
        <authorList>
            <person name="Tisza M.J."/>
            <person name="Buck C.B."/>
        </authorList>
    </citation>
    <scope>NUCLEOTIDE SEQUENCE</scope>
    <source>
        <strain evidence="2">CtD2Q91</strain>
    </source>
</reference>
<feature type="coiled-coil region" evidence="1">
    <location>
        <begin position="22"/>
        <end position="129"/>
    </location>
</feature>
<evidence type="ECO:0000313" key="2">
    <source>
        <dbReference type="EMBL" id="DAE08476.1"/>
    </source>
</evidence>
<evidence type="ECO:0000256" key="1">
    <source>
        <dbReference type="SAM" id="Coils"/>
    </source>
</evidence>
<name>A0A8S5PQH8_9CAUD</name>
<organism evidence="2">
    <name type="scientific">Siphoviridae sp. ctD2Q91</name>
    <dbReference type="NCBI Taxonomy" id="2825383"/>
    <lineage>
        <taxon>Viruses</taxon>
        <taxon>Duplodnaviria</taxon>
        <taxon>Heunggongvirae</taxon>
        <taxon>Uroviricota</taxon>
        <taxon>Caudoviricetes</taxon>
    </lineage>
</organism>
<dbReference type="SUPFAM" id="SSF58104">
    <property type="entry name" value="Methyl-accepting chemotaxis protein (MCP) signaling domain"/>
    <property type="match status" value="1"/>
</dbReference>
<accession>A0A8S5PQH8</accession>
<protein>
    <submittedName>
        <fullName evidence="2">Minor tail protein</fullName>
    </submittedName>
</protein>
<keyword evidence="1" id="KW-0175">Coiled coil</keyword>
<dbReference type="Gene3D" id="1.10.287.1490">
    <property type="match status" value="1"/>
</dbReference>
<sequence>MATRTITTRLAIEGETEFKRSMSSANSELKTLRSEMSLADAEFKGQANTMEALTKKNELLRRAQEQQTEKVKALEQAVEDAAEAYGENDKRTDNYRQQLNRAKKELIDMNDALDENEKYLDEARKSADKCAKSIDEFGKETDGAQSGIEKFTDVLQNGFSAKGKGGDLLGMLTNLKGALIGGAIVGGLKELGDAIIGVVDDTAEYRKIMGTLETSSKEAGYTTEQTAEAYTRLNGVLGDSQTAATTVANLQAIGLEQGDLMTLIDATTGAWATYGDSIPIDGLSEAINETIQTGKVTGTFADVLNWAGESEDDFNEKLAAANTSSERAQIVLDQLSKQNLPQAGQAWRDANEDIIEYNEAQGELDEAMGRLGEALAPVAAKMKSVFAGAVNIAADAVTKLIGFVNNAINAFKKLAGVEEKQKTAKTKGQSKTTRKTTSTVRQYANGLDYVPYDGYPAILHEGERVLTRREADDYRSDRGSGKPADIVINLTTTLDGKAVSKAVTRYQQQDQRARQ</sequence>
<dbReference type="EMBL" id="BK015471">
    <property type="protein sequence ID" value="DAE08476.1"/>
    <property type="molecule type" value="Genomic_DNA"/>
</dbReference>